<gene>
    <name evidence="4" type="ORF">PBS001_LOCUS2357</name>
    <name evidence="3" type="ORF">PBS003_LOCUS1560</name>
</gene>
<evidence type="ECO:0000313" key="6">
    <source>
        <dbReference type="Proteomes" id="UP001160483"/>
    </source>
</evidence>
<reference evidence="3 5" key="1">
    <citation type="submission" date="2021-11" db="EMBL/GenBank/DDBJ databases">
        <authorList>
            <person name="Islam A."/>
            <person name="Islam S."/>
            <person name="Flora M.S."/>
            <person name="Rahman M."/>
            <person name="Ziaur R.M."/>
            <person name="Epstein J.H."/>
            <person name="Hassan M."/>
            <person name="Klassen M."/>
            <person name="Woodard K."/>
            <person name="Webb A."/>
            <person name="Webby R.J."/>
            <person name="El Zowalaty M.E."/>
        </authorList>
    </citation>
    <scope>NUCLEOTIDE SEQUENCE</scope>
    <source>
        <strain evidence="4">Pbs1</strain>
        <strain evidence="3">Pbs3</strain>
    </source>
</reference>
<evidence type="ECO:0000256" key="1">
    <source>
        <dbReference type="SAM" id="MobiDB-lite"/>
    </source>
</evidence>
<name>A0AAU9L0U6_9STRA</name>
<feature type="domain" description="DUSP" evidence="2">
    <location>
        <begin position="26"/>
        <end position="135"/>
    </location>
</feature>
<dbReference type="AlphaFoldDB" id="A0AAU9L0U6"/>
<dbReference type="Gene3D" id="3.30.2230.10">
    <property type="entry name" value="DUSP-like"/>
    <property type="match status" value="1"/>
</dbReference>
<feature type="region of interest" description="Disordered" evidence="1">
    <location>
        <begin position="249"/>
        <end position="275"/>
    </location>
</feature>
<proteinExistence type="predicted"/>
<comment type="caution">
    <text evidence="3">The sequence shown here is derived from an EMBL/GenBank/DDBJ whole genome shotgun (WGS) entry which is preliminary data.</text>
</comment>
<dbReference type="SUPFAM" id="SSF143791">
    <property type="entry name" value="DUSP-like"/>
    <property type="match status" value="1"/>
</dbReference>
<evidence type="ECO:0000313" key="3">
    <source>
        <dbReference type="EMBL" id="CAH0474718.1"/>
    </source>
</evidence>
<dbReference type="EMBL" id="CAKKTJ010000114">
    <property type="protein sequence ID" value="CAH0474718.1"/>
    <property type="molecule type" value="Genomic_DNA"/>
</dbReference>
<sequence>MALSRSSFPATHESVDLECGVTASHHVSSRRQDELDLILSLDSQELRRHEAWFLVETKWLDAWMSYVLGDDNDGVIARKQPGPLTNETLFDYEKFCIKSNLQQTKDYRGVNSQVYALYAELYGTNDTRPIVRWTLDIYAVPVMVDDVKDMLHVPRLKARALVLELNERREMMDKGLINGLKKHEEKESWGYRCLCRCEFLVPCLYRMLGGGPTYEKEKQIKWSDYLYCCEKTNKKKKKRRRGEKTRAIINDYAEEDRRSTESSTSSDEETHELLG</sequence>
<accession>A0AAU9L0U6</accession>
<dbReference type="EMBL" id="CAKLCB010000127">
    <property type="protein sequence ID" value="CAH0515655.1"/>
    <property type="molecule type" value="Genomic_DNA"/>
</dbReference>
<dbReference type="PROSITE" id="PS51283">
    <property type="entry name" value="DUSP"/>
    <property type="match status" value="1"/>
</dbReference>
<dbReference type="Proteomes" id="UP001160483">
    <property type="component" value="Unassembled WGS sequence"/>
</dbReference>
<feature type="compositionally biased region" description="Acidic residues" evidence="1">
    <location>
        <begin position="266"/>
        <end position="275"/>
    </location>
</feature>
<evidence type="ECO:0000259" key="2">
    <source>
        <dbReference type="PROSITE" id="PS51283"/>
    </source>
</evidence>
<organism evidence="3 6">
    <name type="scientific">Peronospora belbahrii</name>
    <dbReference type="NCBI Taxonomy" id="622444"/>
    <lineage>
        <taxon>Eukaryota</taxon>
        <taxon>Sar</taxon>
        <taxon>Stramenopiles</taxon>
        <taxon>Oomycota</taxon>
        <taxon>Peronosporomycetes</taxon>
        <taxon>Peronosporales</taxon>
        <taxon>Peronosporaceae</taxon>
        <taxon>Peronospora</taxon>
    </lineage>
</organism>
<protein>
    <recommendedName>
        <fullName evidence="2">DUSP domain-containing protein</fullName>
    </recommendedName>
</protein>
<dbReference type="InterPro" id="IPR035927">
    <property type="entry name" value="DUSP-like_sf"/>
</dbReference>
<dbReference type="Pfam" id="PF06337">
    <property type="entry name" value="DUSP"/>
    <property type="match status" value="1"/>
</dbReference>
<dbReference type="SMART" id="SM00695">
    <property type="entry name" value="DUSP"/>
    <property type="match status" value="1"/>
</dbReference>
<keyword evidence="5" id="KW-1185">Reference proteome</keyword>
<evidence type="ECO:0000313" key="5">
    <source>
        <dbReference type="Proteomes" id="UP001158986"/>
    </source>
</evidence>
<dbReference type="InterPro" id="IPR006615">
    <property type="entry name" value="Pept_C19_DUSP"/>
</dbReference>
<dbReference type="Proteomes" id="UP001158986">
    <property type="component" value="Unassembled WGS sequence"/>
</dbReference>
<evidence type="ECO:0000313" key="4">
    <source>
        <dbReference type="EMBL" id="CAH0515655.1"/>
    </source>
</evidence>
<dbReference type="GO" id="GO:0004843">
    <property type="term" value="F:cysteine-type deubiquitinase activity"/>
    <property type="evidence" value="ECO:0007669"/>
    <property type="project" value="InterPro"/>
</dbReference>